<dbReference type="EMBL" id="JBHTMP010000029">
    <property type="protein sequence ID" value="MFD1323235.1"/>
    <property type="molecule type" value="Genomic_DNA"/>
</dbReference>
<evidence type="ECO:0000313" key="2">
    <source>
        <dbReference type="Proteomes" id="UP001597260"/>
    </source>
</evidence>
<gene>
    <name evidence="1" type="ORF">ACFQ4H_19285</name>
</gene>
<evidence type="ECO:0008006" key="3">
    <source>
        <dbReference type="Google" id="ProtNLM"/>
    </source>
</evidence>
<dbReference type="Proteomes" id="UP001597260">
    <property type="component" value="Unassembled WGS sequence"/>
</dbReference>
<comment type="caution">
    <text evidence="1">The sequence shown here is derived from an EMBL/GenBank/DDBJ whole genome shotgun (WGS) entry which is preliminary data.</text>
</comment>
<reference evidence="2" key="1">
    <citation type="journal article" date="2019" name="Int. J. Syst. Evol. Microbiol.">
        <title>The Global Catalogue of Microorganisms (GCM) 10K type strain sequencing project: providing services to taxonomists for standard genome sequencing and annotation.</title>
        <authorList>
            <consortium name="The Broad Institute Genomics Platform"/>
            <consortium name="The Broad Institute Genome Sequencing Center for Infectious Disease"/>
            <person name="Wu L."/>
            <person name="Ma J."/>
        </authorList>
    </citation>
    <scope>NUCLEOTIDE SEQUENCE [LARGE SCALE GENOMIC DNA]</scope>
    <source>
        <strain evidence="2">JCM 31037</strain>
    </source>
</reference>
<sequence length="180" mass="18327">MDGSVSTSPPLWLAAGQVADPQALAQVAVSRLRLPAPAIRRNPASAAGVMVQVPVWLWVDGSTWGARSATASVPGMSVTATATPVRVVWTPGDGTADVVCHGPGTPWRAGTDPRAVSPCGHTYRTSSAGVPGNKFTLRATVTWSVSWAGGGRSGTVPSLMTSSSVGLPVAQSQSVVTGQR</sequence>
<dbReference type="RefSeq" id="WP_377572387.1">
    <property type="nucleotide sequence ID" value="NZ_JBHTMP010000029.1"/>
</dbReference>
<keyword evidence="2" id="KW-1185">Reference proteome</keyword>
<evidence type="ECO:0000313" key="1">
    <source>
        <dbReference type="EMBL" id="MFD1323235.1"/>
    </source>
</evidence>
<name>A0ABW3YHJ0_9ACTN</name>
<proteinExistence type="predicted"/>
<organism evidence="1 2">
    <name type="scientific">Micromonospora sonneratiae</name>
    <dbReference type="NCBI Taxonomy" id="1184706"/>
    <lineage>
        <taxon>Bacteria</taxon>
        <taxon>Bacillati</taxon>
        <taxon>Actinomycetota</taxon>
        <taxon>Actinomycetes</taxon>
        <taxon>Micromonosporales</taxon>
        <taxon>Micromonosporaceae</taxon>
        <taxon>Micromonospora</taxon>
    </lineage>
</organism>
<protein>
    <recommendedName>
        <fullName evidence="3">ATP/GTP-binding protein</fullName>
    </recommendedName>
</protein>
<accession>A0ABW3YHJ0</accession>